<proteinExistence type="predicted"/>
<dbReference type="AlphaFoldDB" id="A0A1N7KLT0"/>
<sequence length="45" mass="5483">MNQSKVKKTISELKKWHEELDNEQLQKYTGGRRPTVRYEVDNYNQ</sequence>
<organism evidence="1 2">
    <name type="scientific">Chryseobacterium joostei</name>
    <dbReference type="NCBI Taxonomy" id="112234"/>
    <lineage>
        <taxon>Bacteria</taxon>
        <taxon>Pseudomonadati</taxon>
        <taxon>Bacteroidota</taxon>
        <taxon>Flavobacteriia</taxon>
        <taxon>Flavobacteriales</taxon>
        <taxon>Weeksellaceae</taxon>
        <taxon>Chryseobacterium group</taxon>
        <taxon>Chryseobacterium</taxon>
    </lineage>
</organism>
<dbReference type="RefSeq" id="WP_167368284.1">
    <property type="nucleotide sequence ID" value="NZ_CAMIMN010000323.1"/>
</dbReference>
<dbReference type="Proteomes" id="UP000186106">
    <property type="component" value="Unassembled WGS sequence"/>
</dbReference>
<name>A0A1N7KLT0_9FLAO</name>
<accession>A0A1N7KLT0</accession>
<evidence type="ECO:0000313" key="1">
    <source>
        <dbReference type="EMBL" id="SIS62531.1"/>
    </source>
</evidence>
<evidence type="ECO:0000313" key="2">
    <source>
        <dbReference type="Proteomes" id="UP000186106"/>
    </source>
</evidence>
<dbReference type="EMBL" id="FTNZ01000015">
    <property type="protein sequence ID" value="SIS62531.1"/>
    <property type="molecule type" value="Genomic_DNA"/>
</dbReference>
<protein>
    <submittedName>
        <fullName evidence="1">Uncharacterized protein</fullName>
    </submittedName>
</protein>
<dbReference type="STRING" id="112234.SAMN05421768_11520"/>
<reference evidence="1 2" key="1">
    <citation type="submission" date="2017-01" db="EMBL/GenBank/DDBJ databases">
        <authorList>
            <person name="Mah S.A."/>
            <person name="Swanson W.J."/>
            <person name="Moy G.W."/>
            <person name="Vacquier V.D."/>
        </authorList>
    </citation>
    <scope>NUCLEOTIDE SEQUENCE [LARGE SCALE GENOMIC DNA]</scope>
    <source>
        <strain evidence="1 2">DSM 16927</strain>
    </source>
</reference>
<gene>
    <name evidence="1" type="ORF">SAMN05421768_11520</name>
</gene>